<dbReference type="VEuPathDB" id="FungiDB:RhiirFUN_025680"/>
<evidence type="ECO:0000313" key="1">
    <source>
        <dbReference type="EMBL" id="POG67615.1"/>
    </source>
</evidence>
<proteinExistence type="predicted"/>
<dbReference type="Proteomes" id="UP000018888">
    <property type="component" value="Unassembled WGS sequence"/>
</dbReference>
<gene>
    <name evidence="1" type="ORF">GLOIN_2v1779223</name>
</gene>
<sequence>MSYTIHWMDTGKIWGHGPNATEEFVKRMDIEKRYFPYEYIDSHEKFKETSIPPIEKFLGVLKRKITQKDYKHAEKVLNEFKCKNLEEYHDLSENRTFTDMEMHDFAEKARRGGITMACRRYFRANNPKCKNFYMRSPKTWLSYVDANNLYGWAMSQYLPIGGYYVQLECHFPSQTHNYLQDLPPTVENIKDSYRKRIIRYREWYVNKIELLENVENLYNLYYELSKEEQITEEDIGNIRELFDKLKTNHGRRRVSMLIKRYNKDAIGEEKYCRLLSLNHKSSKYPLVLGQSWLTVHEAIINLCRSEISLYGMSIPFIDEEELYSDKDLYYEFRELLTKKYFRGGNDHKLHDSLSESSESSVSSVSSVICDIPRKNKQSQAMEGGDHVDPLSNISLEENEELPSLSTAASSREQELLDQLASLQALLNKSVHEQSQVYHVIERPQNHFQTGRSEAGTKHRNHNMSAPIDFAIDLLQTAKTVGVTEVKDEDLFKGIAQNAVQLESALSNRKRYFMECSLDDQDRLKFKLSEPGVVVYKDESMRLSLRSSSSLAEKSDTIDKS</sequence>
<dbReference type="SUPFAM" id="SSF56672">
    <property type="entry name" value="DNA/RNA polymerases"/>
    <property type="match status" value="1"/>
</dbReference>
<evidence type="ECO:0008006" key="3">
    <source>
        <dbReference type="Google" id="ProtNLM"/>
    </source>
</evidence>
<name>A0A2P4PQE5_RHIID</name>
<organism evidence="1 2">
    <name type="scientific">Rhizophagus irregularis (strain DAOM 181602 / DAOM 197198 / MUCL 43194)</name>
    <name type="common">Arbuscular mycorrhizal fungus</name>
    <name type="synonym">Glomus intraradices</name>
    <dbReference type="NCBI Taxonomy" id="747089"/>
    <lineage>
        <taxon>Eukaryota</taxon>
        <taxon>Fungi</taxon>
        <taxon>Fungi incertae sedis</taxon>
        <taxon>Mucoromycota</taxon>
        <taxon>Glomeromycotina</taxon>
        <taxon>Glomeromycetes</taxon>
        <taxon>Glomerales</taxon>
        <taxon>Glomeraceae</taxon>
        <taxon>Rhizophagus</taxon>
    </lineage>
</organism>
<dbReference type="EMBL" id="AUPC02000168">
    <property type="protein sequence ID" value="POG67615.1"/>
    <property type="molecule type" value="Genomic_DNA"/>
</dbReference>
<dbReference type="VEuPathDB" id="FungiDB:RhiirFUN_025681"/>
<accession>A0A2P4PQE5</accession>
<reference evidence="1 2" key="1">
    <citation type="journal article" date="2013" name="Proc. Natl. Acad. Sci. U.S.A.">
        <title>Genome of an arbuscular mycorrhizal fungus provides insight into the oldest plant symbiosis.</title>
        <authorList>
            <person name="Tisserant E."/>
            <person name="Malbreil M."/>
            <person name="Kuo A."/>
            <person name="Kohler A."/>
            <person name="Symeonidi A."/>
            <person name="Balestrini R."/>
            <person name="Charron P."/>
            <person name="Duensing N."/>
            <person name="Frei Dit Frey N."/>
            <person name="Gianinazzi-Pearson V."/>
            <person name="Gilbert L.B."/>
            <person name="Handa Y."/>
            <person name="Herr J.R."/>
            <person name="Hijri M."/>
            <person name="Koul R."/>
            <person name="Kawaguchi M."/>
            <person name="Krajinski F."/>
            <person name="Lammers P.J."/>
            <person name="Masclaux F.G."/>
            <person name="Murat C."/>
            <person name="Morin E."/>
            <person name="Ndikumana S."/>
            <person name="Pagni M."/>
            <person name="Petitpierre D."/>
            <person name="Requena N."/>
            <person name="Rosikiewicz P."/>
            <person name="Riley R."/>
            <person name="Saito K."/>
            <person name="San Clemente H."/>
            <person name="Shapiro H."/>
            <person name="van Tuinen D."/>
            <person name="Becard G."/>
            <person name="Bonfante P."/>
            <person name="Paszkowski U."/>
            <person name="Shachar-Hill Y.Y."/>
            <person name="Tuskan G.A."/>
            <person name="Young P.W."/>
            <person name="Sanders I.R."/>
            <person name="Henrissat B."/>
            <person name="Rensing S.A."/>
            <person name="Grigoriev I.V."/>
            <person name="Corradi N."/>
            <person name="Roux C."/>
            <person name="Martin F."/>
        </authorList>
    </citation>
    <scope>NUCLEOTIDE SEQUENCE [LARGE SCALE GENOMIC DNA]</scope>
    <source>
        <strain evidence="1 2">DAOM 197198</strain>
    </source>
</reference>
<reference evidence="1 2" key="2">
    <citation type="journal article" date="2018" name="New Phytol.">
        <title>High intraspecific genome diversity in the model arbuscular mycorrhizal symbiont Rhizophagus irregularis.</title>
        <authorList>
            <person name="Chen E.C.H."/>
            <person name="Morin E."/>
            <person name="Beaudet D."/>
            <person name="Noel J."/>
            <person name="Yildirir G."/>
            <person name="Ndikumana S."/>
            <person name="Charron P."/>
            <person name="St-Onge C."/>
            <person name="Giorgi J."/>
            <person name="Kruger M."/>
            <person name="Marton T."/>
            <person name="Ropars J."/>
            <person name="Grigoriev I.V."/>
            <person name="Hainaut M."/>
            <person name="Henrissat B."/>
            <person name="Roux C."/>
            <person name="Martin F."/>
            <person name="Corradi N."/>
        </authorList>
    </citation>
    <scope>NUCLEOTIDE SEQUENCE [LARGE SCALE GENOMIC DNA]</scope>
    <source>
        <strain evidence="1 2">DAOM 197198</strain>
    </source>
</reference>
<dbReference type="AlphaFoldDB" id="A0A2P4PQE5"/>
<comment type="caution">
    <text evidence="1">The sequence shown here is derived from an EMBL/GenBank/DDBJ whole genome shotgun (WGS) entry which is preliminary data.</text>
</comment>
<dbReference type="PANTHER" id="PTHR31511:SF12">
    <property type="entry name" value="RHO TERMINATION FACTOR N-TERMINAL DOMAIN-CONTAINING PROTEIN"/>
    <property type="match status" value="1"/>
</dbReference>
<keyword evidence="2" id="KW-1185">Reference proteome</keyword>
<evidence type="ECO:0000313" key="2">
    <source>
        <dbReference type="Proteomes" id="UP000018888"/>
    </source>
</evidence>
<dbReference type="InterPro" id="IPR043502">
    <property type="entry name" value="DNA/RNA_pol_sf"/>
</dbReference>
<protein>
    <recommendedName>
        <fullName evidence="3">DNA-directed DNA polymerase</fullName>
    </recommendedName>
</protein>
<dbReference type="PANTHER" id="PTHR31511">
    <property type="entry name" value="PROTEIN CBG23764"/>
    <property type="match status" value="1"/>
</dbReference>